<dbReference type="GO" id="GO:0005762">
    <property type="term" value="C:mitochondrial large ribosomal subunit"/>
    <property type="evidence" value="ECO:0007669"/>
    <property type="project" value="TreeGrafter"/>
</dbReference>
<dbReference type="AlphaFoldDB" id="A0A5C5G519"/>
<feature type="compositionally biased region" description="Low complexity" evidence="5">
    <location>
        <begin position="66"/>
        <end position="80"/>
    </location>
</feature>
<dbReference type="InterPro" id="IPR001063">
    <property type="entry name" value="Ribosomal_uL22"/>
</dbReference>
<proteinExistence type="inferred from homology"/>
<dbReference type="PANTHER" id="PTHR13501">
    <property type="entry name" value="CHLOROPLAST 50S RIBOSOMAL PROTEIN L22-RELATED"/>
    <property type="match status" value="1"/>
</dbReference>
<protein>
    <submittedName>
        <fullName evidence="6">50S ribosomal protein L22</fullName>
    </submittedName>
</protein>
<dbReference type="SUPFAM" id="SSF54843">
    <property type="entry name" value="Ribosomal protein L22"/>
    <property type="match status" value="1"/>
</dbReference>
<evidence type="ECO:0000256" key="5">
    <source>
        <dbReference type="SAM" id="MobiDB-lite"/>
    </source>
</evidence>
<comment type="caution">
    <text evidence="6">The sequence shown here is derived from an EMBL/GenBank/DDBJ whole genome shotgun (WGS) entry which is preliminary data.</text>
</comment>
<evidence type="ECO:0000256" key="3">
    <source>
        <dbReference type="ARBA" id="ARBA00023274"/>
    </source>
</evidence>
<feature type="region of interest" description="Disordered" evidence="5">
    <location>
        <begin position="19"/>
        <end position="39"/>
    </location>
</feature>
<dbReference type="PANTHER" id="PTHR13501:SF8">
    <property type="entry name" value="LARGE RIBOSOMAL SUBUNIT PROTEIN UL22M"/>
    <property type="match status" value="1"/>
</dbReference>
<feature type="region of interest" description="Disordered" evidence="5">
    <location>
        <begin position="63"/>
        <end position="82"/>
    </location>
</feature>
<dbReference type="InterPro" id="IPR036394">
    <property type="entry name" value="Ribosomal_uL22_sf"/>
</dbReference>
<evidence type="ECO:0000256" key="4">
    <source>
        <dbReference type="RuleBase" id="RU004005"/>
    </source>
</evidence>
<evidence type="ECO:0000256" key="2">
    <source>
        <dbReference type="ARBA" id="ARBA00022980"/>
    </source>
</evidence>
<organism evidence="6 7">
    <name type="scientific">Rhodotorula diobovata</name>
    <dbReference type="NCBI Taxonomy" id="5288"/>
    <lineage>
        <taxon>Eukaryota</taxon>
        <taxon>Fungi</taxon>
        <taxon>Dikarya</taxon>
        <taxon>Basidiomycota</taxon>
        <taxon>Pucciniomycotina</taxon>
        <taxon>Microbotryomycetes</taxon>
        <taxon>Sporidiobolales</taxon>
        <taxon>Sporidiobolaceae</taxon>
        <taxon>Rhodotorula</taxon>
    </lineage>
</organism>
<dbReference type="Proteomes" id="UP000311382">
    <property type="component" value="Unassembled WGS sequence"/>
</dbReference>
<dbReference type="Gene3D" id="3.90.470.10">
    <property type="entry name" value="Ribosomal protein L22/L17"/>
    <property type="match status" value="1"/>
</dbReference>
<dbReference type="STRING" id="5288.A0A5C5G519"/>
<name>A0A5C5G519_9BASI</name>
<dbReference type="OrthoDB" id="416470at2759"/>
<comment type="similarity">
    <text evidence="1 4">Belongs to the universal ribosomal protein uL22 family.</text>
</comment>
<dbReference type="InterPro" id="IPR047867">
    <property type="entry name" value="Ribosomal_uL22_bac/org-type"/>
</dbReference>
<evidence type="ECO:0000313" key="7">
    <source>
        <dbReference type="Proteomes" id="UP000311382"/>
    </source>
</evidence>
<gene>
    <name evidence="6" type="ORF">DMC30DRAFT_77426</name>
</gene>
<sequence>MQCSRSSLHTLHALSRALPSAARAPVPSSSSSSSPLQAAGQVRHASWSLPSIRNLLPRKLQRSADDSAAADAPAAAQEATPAKKDVFDAAVEDEDVALSQARSGWVHKPSKPATFHKSSTANFKTSRRKLNDLARLVAGRTADEAILQLQASQKKQAPRLLSMLALARDHAMAKGLRREELVVAQSWVTKGPALQRLDIKGRGRFGVKHHPSSKLHVLLAEGQTDEERRRARRRDQWRRSIRGLTEGDGVGVGRGARPVINASVGAWRW</sequence>
<keyword evidence="7" id="KW-1185">Reference proteome</keyword>
<reference evidence="6 7" key="1">
    <citation type="submission" date="2019-03" db="EMBL/GenBank/DDBJ databases">
        <title>Rhodosporidium diobovatum UCD-FST 08-225 genome sequencing, assembly, and annotation.</title>
        <authorList>
            <person name="Fakankun I.U."/>
            <person name="Fristensky B."/>
            <person name="Levin D.B."/>
        </authorList>
    </citation>
    <scope>NUCLEOTIDE SEQUENCE [LARGE SCALE GENOMIC DNA]</scope>
    <source>
        <strain evidence="6 7">UCD-FST 08-225</strain>
    </source>
</reference>
<dbReference type="Pfam" id="PF00237">
    <property type="entry name" value="Ribosomal_L22"/>
    <property type="match status" value="1"/>
</dbReference>
<keyword evidence="3 4" id="KW-0687">Ribonucleoprotein</keyword>
<dbReference type="EMBL" id="SOZI01000016">
    <property type="protein sequence ID" value="TNY23031.1"/>
    <property type="molecule type" value="Genomic_DNA"/>
</dbReference>
<evidence type="ECO:0000313" key="6">
    <source>
        <dbReference type="EMBL" id="TNY23031.1"/>
    </source>
</evidence>
<dbReference type="GO" id="GO:0003735">
    <property type="term" value="F:structural constituent of ribosome"/>
    <property type="evidence" value="ECO:0007669"/>
    <property type="project" value="InterPro"/>
</dbReference>
<evidence type="ECO:0000256" key="1">
    <source>
        <dbReference type="ARBA" id="ARBA00009451"/>
    </source>
</evidence>
<keyword evidence="2 4" id="KW-0689">Ribosomal protein</keyword>
<dbReference type="GO" id="GO:0006412">
    <property type="term" value="P:translation"/>
    <property type="evidence" value="ECO:0007669"/>
    <property type="project" value="InterPro"/>
</dbReference>
<accession>A0A5C5G519</accession>